<evidence type="ECO:0000313" key="3">
    <source>
        <dbReference type="EMBL" id="MCL9808904.1"/>
    </source>
</evidence>
<sequence>MSKSITYYLTLFVIRMKGIKKAFRQDPIDYISIRKNDVHDPQSSYFQSLAPKTYTIGETKITEIKKEPSSQKLLLYIHGGAFISGPSQHHWDSLEKIIQHTNHTVWMCTYPKAPEYKIHQISDNIDAVYHSALEHYAPENITIMGDSAGGTLAIGLTQRLVSQTHRLPSKLILLSPVLNSSFENQAIEAIDPKDPMLSKKGVVSAKEMCLNDGDTLATLALSPIHGLFEGFPTTYLFIATHDITYPDQLLFCEKLERAGVRHTVITGKEMPHIWPLLPVMKEAKQALQQIISIINT</sequence>
<evidence type="ECO:0000256" key="1">
    <source>
        <dbReference type="ARBA" id="ARBA00022801"/>
    </source>
</evidence>
<name>A0ABT0TPB4_9FLAO</name>
<dbReference type="EMBL" id="JAMLJM010000003">
    <property type="protein sequence ID" value="MCL9808904.1"/>
    <property type="molecule type" value="Genomic_DNA"/>
</dbReference>
<dbReference type="Pfam" id="PF07859">
    <property type="entry name" value="Abhydrolase_3"/>
    <property type="match status" value="1"/>
</dbReference>
<evidence type="ECO:0000313" key="4">
    <source>
        <dbReference type="Proteomes" id="UP001317191"/>
    </source>
</evidence>
<dbReference type="InterPro" id="IPR050300">
    <property type="entry name" value="GDXG_lipolytic_enzyme"/>
</dbReference>
<dbReference type="Gene3D" id="3.40.50.1820">
    <property type="entry name" value="alpha/beta hydrolase"/>
    <property type="match status" value="1"/>
</dbReference>
<dbReference type="InterPro" id="IPR029058">
    <property type="entry name" value="AB_hydrolase_fold"/>
</dbReference>
<dbReference type="RefSeq" id="WP_250592304.1">
    <property type="nucleotide sequence ID" value="NZ_JAMLJM010000003.1"/>
</dbReference>
<dbReference type="SUPFAM" id="SSF53474">
    <property type="entry name" value="alpha/beta-Hydrolases"/>
    <property type="match status" value="1"/>
</dbReference>
<proteinExistence type="predicted"/>
<keyword evidence="4" id="KW-1185">Reference proteome</keyword>
<dbReference type="PANTHER" id="PTHR48081:SF8">
    <property type="entry name" value="ALPHA_BETA HYDROLASE FOLD-3 DOMAIN-CONTAINING PROTEIN-RELATED"/>
    <property type="match status" value="1"/>
</dbReference>
<accession>A0ABT0TPB4</accession>
<dbReference type="InterPro" id="IPR013094">
    <property type="entry name" value="AB_hydrolase_3"/>
</dbReference>
<gene>
    <name evidence="3" type="ORF">NAT50_05975</name>
</gene>
<reference evidence="3 4" key="1">
    <citation type="submission" date="2022-05" db="EMBL/GenBank/DDBJ databases">
        <title>Flavobacterium sp., isolated from activated sludge.</title>
        <authorList>
            <person name="Ran Q."/>
        </authorList>
    </citation>
    <scope>NUCLEOTIDE SEQUENCE [LARGE SCALE GENOMIC DNA]</scope>
    <source>
        <strain evidence="3 4">HXWNR70</strain>
    </source>
</reference>
<protein>
    <submittedName>
        <fullName evidence="3">Alpha/beta hydrolase</fullName>
    </submittedName>
</protein>
<evidence type="ECO:0000259" key="2">
    <source>
        <dbReference type="Pfam" id="PF07859"/>
    </source>
</evidence>
<organism evidence="3 4">
    <name type="scientific">Flavobacterium luminosum</name>
    <dbReference type="NCBI Taxonomy" id="2949086"/>
    <lineage>
        <taxon>Bacteria</taxon>
        <taxon>Pseudomonadati</taxon>
        <taxon>Bacteroidota</taxon>
        <taxon>Flavobacteriia</taxon>
        <taxon>Flavobacteriales</taxon>
        <taxon>Flavobacteriaceae</taxon>
        <taxon>Flavobacterium</taxon>
    </lineage>
</organism>
<keyword evidence="1 3" id="KW-0378">Hydrolase</keyword>
<dbReference type="GO" id="GO:0016787">
    <property type="term" value="F:hydrolase activity"/>
    <property type="evidence" value="ECO:0007669"/>
    <property type="project" value="UniProtKB-KW"/>
</dbReference>
<comment type="caution">
    <text evidence="3">The sequence shown here is derived from an EMBL/GenBank/DDBJ whole genome shotgun (WGS) entry which is preliminary data.</text>
</comment>
<dbReference type="PANTHER" id="PTHR48081">
    <property type="entry name" value="AB HYDROLASE SUPERFAMILY PROTEIN C4A8.06C"/>
    <property type="match status" value="1"/>
</dbReference>
<feature type="domain" description="Alpha/beta hydrolase fold-3" evidence="2">
    <location>
        <begin position="74"/>
        <end position="274"/>
    </location>
</feature>
<dbReference type="Proteomes" id="UP001317191">
    <property type="component" value="Unassembled WGS sequence"/>
</dbReference>